<evidence type="ECO:0000313" key="2">
    <source>
        <dbReference type="EMBL" id="MFC5946641.1"/>
    </source>
</evidence>
<reference evidence="3" key="1">
    <citation type="journal article" date="2019" name="Int. J. Syst. Evol. Microbiol.">
        <title>The Global Catalogue of Microorganisms (GCM) 10K type strain sequencing project: providing services to taxonomists for standard genome sequencing and annotation.</title>
        <authorList>
            <consortium name="The Broad Institute Genomics Platform"/>
            <consortium name="The Broad Institute Genome Sequencing Center for Infectious Disease"/>
            <person name="Wu L."/>
            <person name="Ma J."/>
        </authorList>
    </citation>
    <scope>NUCLEOTIDE SEQUENCE [LARGE SCALE GENOMIC DNA]</scope>
    <source>
        <strain evidence="3">CGMCC 4.7173</strain>
    </source>
</reference>
<dbReference type="InterPro" id="IPR002559">
    <property type="entry name" value="Transposase_11"/>
</dbReference>
<organism evidence="2 3">
    <name type="scientific">Micromonospora harpali</name>
    <dbReference type="NCBI Taxonomy" id="1490225"/>
    <lineage>
        <taxon>Bacteria</taxon>
        <taxon>Bacillati</taxon>
        <taxon>Actinomycetota</taxon>
        <taxon>Actinomycetes</taxon>
        <taxon>Micromonosporales</taxon>
        <taxon>Micromonosporaceae</taxon>
        <taxon>Micromonospora</taxon>
    </lineage>
</organism>
<dbReference type="EMBL" id="JBHSQQ010000989">
    <property type="protein sequence ID" value="MFC5946641.1"/>
    <property type="molecule type" value="Genomic_DNA"/>
</dbReference>
<name>A0ABW1HYU9_9ACTN</name>
<feature type="non-terminal residue" evidence="2">
    <location>
        <position position="1"/>
    </location>
</feature>
<evidence type="ECO:0000313" key="3">
    <source>
        <dbReference type="Proteomes" id="UP001596207"/>
    </source>
</evidence>
<keyword evidence="3" id="KW-1185">Reference proteome</keyword>
<dbReference type="Pfam" id="PF01609">
    <property type="entry name" value="DDE_Tnp_1"/>
    <property type="match status" value="1"/>
</dbReference>
<sequence>LIRDGWHLILTNLDTSVSSKELFDFYATRWRVETKFKAWKQALNLKPTLKRYSNYHHLACIALAGLIHQLITTHIFSMIQSVSRSTLSYEKLSEVISSYFSSLTLSTLSDPITMEERYIRMDRRSRKSLMDKLQLLK</sequence>
<dbReference type="Proteomes" id="UP001596207">
    <property type="component" value="Unassembled WGS sequence"/>
</dbReference>
<comment type="caution">
    <text evidence="2">The sequence shown here is derived from an EMBL/GenBank/DDBJ whole genome shotgun (WGS) entry which is preliminary data.</text>
</comment>
<protein>
    <submittedName>
        <fullName evidence="2">Transposase</fullName>
    </submittedName>
</protein>
<feature type="domain" description="Transposase IS4-like" evidence="1">
    <location>
        <begin position="11"/>
        <end position="64"/>
    </location>
</feature>
<evidence type="ECO:0000259" key="1">
    <source>
        <dbReference type="Pfam" id="PF01609"/>
    </source>
</evidence>
<dbReference type="RefSeq" id="WP_377539902.1">
    <property type="nucleotide sequence ID" value="NZ_JBHSQQ010000989.1"/>
</dbReference>
<dbReference type="SUPFAM" id="SSF53098">
    <property type="entry name" value="Ribonuclease H-like"/>
    <property type="match status" value="1"/>
</dbReference>
<gene>
    <name evidence="2" type="ORF">ACFPZ4_35475</name>
</gene>
<accession>A0ABW1HYU9</accession>
<dbReference type="InterPro" id="IPR012337">
    <property type="entry name" value="RNaseH-like_sf"/>
</dbReference>
<proteinExistence type="predicted"/>